<comment type="caution">
    <text evidence="1">The sequence shown here is derived from an EMBL/GenBank/DDBJ whole genome shotgun (WGS) entry which is preliminary data.</text>
</comment>
<evidence type="ECO:0000313" key="1">
    <source>
        <dbReference type="EMBL" id="OBZ74102.1"/>
    </source>
</evidence>
<reference evidence="1 2" key="1">
    <citation type="submission" date="2016-03" db="EMBL/GenBank/DDBJ databases">
        <title>Whole genome sequencing of Grifola frondosa 9006-11.</title>
        <authorList>
            <person name="Min B."/>
            <person name="Park H."/>
            <person name="Kim J.-G."/>
            <person name="Cho H."/>
            <person name="Oh Y.-L."/>
            <person name="Kong W.-S."/>
            <person name="Choi I.-G."/>
        </authorList>
    </citation>
    <scope>NUCLEOTIDE SEQUENCE [LARGE SCALE GENOMIC DNA]</scope>
    <source>
        <strain evidence="1 2">9006-11</strain>
    </source>
</reference>
<protein>
    <submittedName>
        <fullName evidence="1">Uncharacterized protein</fullName>
    </submittedName>
</protein>
<dbReference type="EMBL" id="LUGG01000006">
    <property type="protein sequence ID" value="OBZ74102.1"/>
    <property type="molecule type" value="Genomic_DNA"/>
</dbReference>
<sequence length="97" mass="10851">MECTPYTIGRCRTEAITNGAKGGVTTLPDMYALFGFIRGTNALKLDYLPRGRLFVLKAQNCNLTGKHACWFRMLLQATMQIWTCSRCQALSQSRGLV</sequence>
<dbReference type="AlphaFoldDB" id="A0A1C7MBC3"/>
<organism evidence="1 2">
    <name type="scientific">Grifola frondosa</name>
    <name type="common">Maitake</name>
    <name type="synonym">Polyporus frondosus</name>
    <dbReference type="NCBI Taxonomy" id="5627"/>
    <lineage>
        <taxon>Eukaryota</taxon>
        <taxon>Fungi</taxon>
        <taxon>Dikarya</taxon>
        <taxon>Basidiomycota</taxon>
        <taxon>Agaricomycotina</taxon>
        <taxon>Agaricomycetes</taxon>
        <taxon>Polyporales</taxon>
        <taxon>Grifolaceae</taxon>
        <taxon>Grifola</taxon>
    </lineage>
</organism>
<dbReference type="Proteomes" id="UP000092993">
    <property type="component" value="Unassembled WGS sequence"/>
</dbReference>
<keyword evidence="2" id="KW-1185">Reference proteome</keyword>
<gene>
    <name evidence="1" type="ORF">A0H81_06004</name>
</gene>
<accession>A0A1C7MBC3</accession>
<evidence type="ECO:0000313" key="2">
    <source>
        <dbReference type="Proteomes" id="UP000092993"/>
    </source>
</evidence>
<proteinExistence type="predicted"/>
<name>A0A1C7MBC3_GRIFR</name>